<dbReference type="OrthoDB" id="1733501at2759"/>
<keyword evidence="3" id="KW-1185">Reference proteome</keyword>
<evidence type="ECO:0000313" key="2">
    <source>
        <dbReference type="EMBL" id="MQM01884.1"/>
    </source>
</evidence>
<protein>
    <submittedName>
        <fullName evidence="2">Uncharacterized protein</fullName>
    </submittedName>
</protein>
<feature type="region of interest" description="Disordered" evidence="1">
    <location>
        <begin position="13"/>
        <end position="40"/>
    </location>
</feature>
<dbReference type="Proteomes" id="UP000652761">
    <property type="component" value="Unassembled WGS sequence"/>
</dbReference>
<organism evidence="2 3">
    <name type="scientific">Colocasia esculenta</name>
    <name type="common">Wild taro</name>
    <name type="synonym">Arum esculentum</name>
    <dbReference type="NCBI Taxonomy" id="4460"/>
    <lineage>
        <taxon>Eukaryota</taxon>
        <taxon>Viridiplantae</taxon>
        <taxon>Streptophyta</taxon>
        <taxon>Embryophyta</taxon>
        <taxon>Tracheophyta</taxon>
        <taxon>Spermatophyta</taxon>
        <taxon>Magnoliopsida</taxon>
        <taxon>Liliopsida</taxon>
        <taxon>Araceae</taxon>
        <taxon>Aroideae</taxon>
        <taxon>Colocasieae</taxon>
        <taxon>Colocasia</taxon>
    </lineage>
</organism>
<dbReference type="AlphaFoldDB" id="A0A843WCH7"/>
<dbReference type="EMBL" id="NMUH01002751">
    <property type="protein sequence ID" value="MQM01884.1"/>
    <property type="molecule type" value="Genomic_DNA"/>
</dbReference>
<evidence type="ECO:0000313" key="3">
    <source>
        <dbReference type="Proteomes" id="UP000652761"/>
    </source>
</evidence>
<sequence length="133" mass="15183">MVNFPFMRLSDGMDDPSRVPAHVKRRKGGDISTDQDKDEQAISESALNKLVGAADLDDLEEADPPSTLQCHLHPYQKQALYWMSELEKGLDIEKASKTLHPCWEAYHICDKYVRTKCLQSVWLFVSLLFGLRC</sequence>
<proteinExistence type="predicted"/>
<comment type="caution">
    <text evidence="2">The sequence shown here is derived from an EMBL/GenBank/DDBJ whole genome shotgun (WGS) entry which is preliminary data.</text>
</comment>
<gene>
    <name evidence="2" type="ORF">Taro_034642</name>
</gene>
<evidence type="ECO:0000256" key="1">
    <source>
        <dbReference type="SAM" id="MobiDB-lite"/>
    </source>
</evidence>
<name>A0A843WCH7_COLES</name>
<accession>A0A843WCH7</accession>
<reference evidence="2" key="1">
    <citation type="submission" date="2017-07" db="EMBL/GenBank/DDBJ databases">
        <title>Taro Niue Genome Assembly and Annotation.</title>
        <authorList>
            <person name="Atibalentja N."/>
            <person name="Keating K."/>
            <person name="Fields C.J."/>
        </authorList>
    </citation>
    <scope>NUCLEOTIDE SEQUENCE</scope>
    <source>
        <strain evidence="2">Niue_2</strain>
        <tissue evidence="2">Leaf</tissue>
    </source>
</reference>